<keyword evidence="1" id="KW-1133">Transmembrane helix</keyword>
<reference evidence="2" key="2">
    <citation type="submission" date="2022-02" db="EMBL/GenBank/DDBJ databases">
        <authorList>
            <person name="Elcheninov A.G."/>
            <person name="Sorokin D.Y."/>
            <person name="Kublanov I.V."/>
        </authorList>
    </citation>
    <scope>NUCLEOTIDE SEQUENCE</scope>
    <source>
        <strain evidence="2">AArc-St2</strain>
    </source>
</reference>
<proteinExistence type="predicted"/>
<sequence length="195" mass="20536">MERRATDWRSTAVDWSGAAAVCVTVGGIMLATVLSPTFSWTHAPLSELGVEPGVAWIFNGGLVGGALIGLPFAYAIATEISGWKHSVIGVALAVGLCFMAAVGVFPMDNPLHTPVAVAFYLTVTALFAIDGLLRLRTRAGKISIAFVPIHMLGWILWGAGYFPGPGLALPELYGALLFSIWVIVLSPKAVVSIET</sequence>
<dbReference type="PANTHER" id="PTHR42241">
    <property type="entry name" value="HYPOTHETICAL MEMBRANE PROTEIN, CONSERVED, DUF998 FAMILY"/>
    <property type="match status" value="1"/>
</dbReference>
<dbReference type="RefSeq" id="WP_250584399.1">
    <property type="nucleotide sequence ID" value="NZ_JAKRVX010000003.1"/>
</dbReference>
<feature type="transmembrane region" description="Helical" evidence="1">
    <location>
        <begin position="54"/>
        <end position="75"/>
    </location>
</feature>
<name>A0AAE3K8I3_9EURY</name>
<gene>
    <name evidence="2" type="ORF">AArcSt2_10375</name>
</gene>
<feature type="transmembrane region" description="Helical" evidence="1">
    <location>
        <begin position="142"/>
        <end position="160"/>
    </location>
</feature>
<protein>
    <submittedName>
        <fullName evidence="2">DUF998 domain-containing protein</fullName>
    </submittedName>
</protein>
<keyword evidence="3" id="KW-1185">Reference proteome</keyword>
<evidence type="ECO:0000313" key="3">
    <source>
        <dbReference type="Proteomes" id="UP001203207"/>
    </source>
</evidence>
<feature type="transmembrane region" description="Helical" evidence="1">
    <location>
        <begin position="117"/>
        <end position="135"/>
    </location>
</feature>
<keyword evidence="1" id="KW-0472">Membrane</keyword>
<feature type="transmembrane region" description="Helical" evidence="1">
    <location>
        <begin position="87"/>
        <end position="105"/>
    </location>
</feature>
<comment type="caution">
    <text evidence="2">The sequence shown here is derived from an EMBL/GenBank/DDBJ whole genome shotgun (WGS) entry which is preliminary data.</text>
</comment>
<dbReference type="InterPro" id="IPR009339">
    <property type="entry name" value="DUF998"/>
</dbReference>
<evidence type="ECO:0000313" key="2">
    <source>
        <dbReference type="EMBL" id="MCL9817347.1"/>
    </source>
</evidence>
<dbReference type="PANTHER" id="PTHR42241:SF2">
    <property type="entry name" value="HYPOTHETICAL MEMBRANE PROTEIN, CONSERVED, DUF998 FAMILY"/>
    <property type="match status" value="1"/>
</dbReference>
<keyword evidence="1" id="KW-0812">Transmembrane</keyword>
<feature type="transmembrane region" description="Helical" evidence="1">
    <location>
        <begin position="12"/>
        <end position="34"/>
    </location>
</feature>
<feature type="transmembrane region" description="Helical" evidence="1">
    <location>
        <begin position="172"/>
        <end position="191"/>
    </location>
</feature>
<dbReference type="Pfam" id="PF06197">
    <property type="entry name" value="DUF998"/>
    <property type="match status" value="1"/>
</dbReference>
<dbReference type="Proteomes" id="UP001203207">
    <property type="component" value="Unassembled WGS sequence"/>
</dbReference>
<accession>A0AAE3K8I3</accession>
<organism evidence="2 3">
    <name type="scientific">Natronocalculus amylovorans</name>
    <dbReference type="NCBI Taxonomy" id="2917812"/>
    <lineage>
        <taxon>Archaea</taxon>
        <taxon>Methanobacteriati</taxon>
        <taxon>Methanobacteriota</taxon>
        <taxon>Stenosarchaea group</taxon>
        <taxon>Halobacteria</taxon>
        <taxon>Halobacteriales</taxon>
        <taxon>Haloferacaceae</taxon>
        <taxon>Natronocalculus</taxon>
    </lineage>
</organism>
<dbReference type="AlphaFoldDB" id="A0AAE3K8I3"/>
<evidence type="ECO:0000256" key="1">
    <source>
        <dbReference type="SAM" id="Phobius"/>
    </source>
</evidence>
<dbReference type="EMBL" id="JAKRVX010000003">
    <property type="protein sequence ID" value="MCL9817347.1"/>
    <property type="molecule type" value="Genomic_DNA"/>
</dbReference>
<reference evidence="2" key="1">
    <citation type="journal article" date="2022" name="Syst. Appl. Microbiol.">
        <title>Natronocalculus amylovorans gen. nov., sp. nov., and Natranaeroarchaeum aerophilus sp. nov., dominant culturable amylolytic natronoarchaea from hypersaline soda lakes in southwestern Siberia.</title>
        <authorList>
            <person name="Sorokin D.Y."/>
            <person name="Elcheninov A.G."/>
            <person name="Khizhniak T.V."/>
            <person name="Koenen M."/>
            <person name="Bale N.J."/>
            <person name="Damste J.S.S."/>
            <person name="Kublanov I.V."/>
        </authorList>
    </citation>
    <scope>NUCLEOTIDE SEQUENCE</scope>
    <source>
        <strain evidence="2">AArc-St2</strain>
    </source>
</reference>